<dbReference type="Gene3D" id="3.10.129.10">
    <property type="entry name" value="Hotdog Thioesterase"/>
    <property type="match status" value="1"/>
</dbReference>
<organism evidence="2 3">
    <name type="scientific">Duganella fentianensis</name>
    <dbReference type="NCBI Taxonomy" id="2692177"/>
    <lineage>
        <taxon>Bacteria</taxon>
        <taxon>Pseudomonadati</taxon>
        <taxon>Pseudomonadota</taxon>
        <taxon>Betaproteobacteria</taxon>
        <taxon>Burkholderiales</taxon>
        <taxon>Oxalobacteraceae</taxon>
        <taxon>Telluria group</taxon>
        <taxon>Duganella</taxon>
    </lineage>
</organism>
<dbReference type="AlphaFoldDB" id="A0A845HRB4"/>
<accession>A0A845HRB4</accession>
<name>A0A845HRB4_9BURK</name>
<keyword evidence="3" id="KW-1185">Reference proteome</keyword>
<dbReference type="InterPro" id="IPR039375">
    <property type="entry name" value="NodN-like"/>
</dbReference>
<gene>
    <name evidence="2" type="ORF">GTP23_00240</name>
</gene>
<dbReference type="SUPFAM" id="SSF54637">
    <property type="entry name" value="Thioesterase/thiol ester dehydrase-isomerase"/>
    <property type="match status" value="1"/>
</dbReference>
<dbReference type="Pfam" id="PF01575">
    <property type="entry name" value="MaoC_dehydratas"/>
    <property type="match status" value="1"/>
</dbReference>
<sequence length="166" mass="18032">MISTDHVARVQARVGERLWLSDWVCIEQSRIDGFAAATGDHYWLHTDPERARRESPLGSTIAHGFLTMSMLAPSCLHALLDVLGADEVLNYGVENLRFLAPVLSGARVRSSIVLRSAVAKPGERVLVGLDCSVEIEGQQRPALVGQSLMLIHFPNQIGVTHAAQAA</sequence>
<dbReference type="InterPro" id="IPR002539">
    <property type="entry name" value="MaoC-like_dom"/>
</dbReference>
<dbReference type="CDD" id="cd03450">
    <property type="entry name" value="NodN"/>
    <property type="match status" value="1"/>
</dbReference>
<evidence type="ECO:0000259" key="1">
    <source>
        <dbReference type="Pfam" id="PF01575"/>
    </source>
</evidence>
<dbReference type="PANTHER" id="PTHR42993:SF1">
    <property type="entry name" value="MAOC-LIKE DEHYDRATASE DOMAIN-CONTAINING PROTEIN"/>
    <property type="match status" value="1"/>
</dbReference>
<proteinExistence type="predicted"/>
<dbReference type="Proteomes" id="UP000444316">
    <property type="component" value="Unassembled WGS sequence"/>
</dbReference>
<dbReference type="EMBL" id="WWCL01000001">
    <property type="protein sequence ID" value="MYN43493.1"/>
    <property type="molecule type" value="Genomic_DNA"/>
</dbReference>
<reference evidence="2" key="1">
    <citation type="submission" date="2019-12" db="EMBL/GenBank/DDBJ databases">
        <title>Novel species isolated from a subtropical stream in China.</title>
        <authorList>
            <person name="Lu H."/>
        </authorList>
    </citation>
    <scope>NUCLEOTIDE SEQUENCE [LARGE SCALE GENOMIC DNA]</scope>
    <source>
        <strain evidence="2">FT93W</strain>
    </source>
</reference>
<evidence type="ECO:0000313" key="3">
    <source>
        <dbReference type="Proteomes" id="UP000444316"/>
    </source>
</evidence>
<comment type="caution">
    <text evidence="2">The sequence shown here is derived from an EMBL/GenBank/DDBJ whole genome shotgun (WGS) entry which is preliminary data.</text>
</comment>
<protein>
    <submittedName>
        <fullName evidence="2">MaoC family dehydratase</fullName>
    </submittedName>
</protein>
<dbReference type="InterPro" id="IPR029069">
    <property type="entry name" value="HotDog_dom_sf"/>
</dbReference>
<evidence type="ECO:0000313" key="2">
    <source>
        <dbReference type="EMBL" id="MYN43493.1"/>
    </source>
</evidence>
<dbReference type="RefSeq" id="WP_161033374.1">
    <property type="nucleotide sequence ID" value="NZ_WWCL01000001.1"/>
</dbReference>
<feature type="domain" description="MaoC-like" evidence="1">
    <location>
        <begin position="11"/>
        <end position="114"/>
    </location>
</feature>
<dbReference type="PANTHER" id="PTHR42993">
    <property type="entry name" value="MAOC-LIKE DEHYDRATASE DOMAIN-CONTAINING PROTEIN"/>
    <property type="match status" value="1"/>
</dbReference>